<reference evidence="14 15" key="1">
    <citation type="submission" date="2019-06" db="EMBL/GenBank/DDBJ databases">
        <title>YIM 131921 draft genome.</title>
        <authorList>
            <person name="Jiang L."/>
        </authorList>
    </citation>
    <scope>NUCLEOTIDE SEQUENCE [LARGE SCALE GENOMIC DNA]</scope>
    <source>
        <strain evidence="14 15">YIM 131921</strain>
    </source>
</reference>
<dbReference type="RefSeq" id="WP_139076647.1">
    <property type="nucleotide sequence ID" value="NZ_VDFU01000009.1"/>
</dbReference>
<evidence type="ECO:0000256" key="10">
    <source>
        <dbReference type="PIRSR" id="PIRSR601088-3"/>
    </source>
</evidence>
<evidence type="ECO:0000313" key="14">
    <source>
        <dbReference type="EMBL" id="TNC49871.1"/>
    </source>
</evidence>
<keyword evidence="10" id="KW-0533">Nickel</keyword>
<comment type="cofactor">
    <cofactor evidence="12">
        <name>NAD(+)</name>
        <dbReference type="ChEBI" id="CHEBI:57540"/>
    </cofactor>
    <text evidence="12">Binds 1 NAD(+) per subunit.</text>
</comment>
<dbReference type="SUPFAM" id="SSF56327">
    <property type="entry name" value="LDH C-terminal domain-like"/>
    <property type="match status" value="1"/>
</dbReference>
<evidence type="ECO:0000256" key="11">
    <source>
        <dbReference type="PIRSR" id="PIRSR601088-4"/>
    </source>
</evidence>
<evidence type="ECO:0000259" key="13">
    <source>
        <dbReference type="Pfam" id="PF11975"/>
    </source>
</evidence>
<evidence type="ECO:0000256" key="5">
    <source>
        <dbReference type="ARBA" id="ARBA00023027"/>
    </source>
</evidence>
<dbReference type="Pfam" id="PF02056">
    <property type="entry name" value="Glyco_hydro_4"/>
    <property type="match status" value="1"/>
</dbReference>
<dbReference type="InterPro" id="IPR053715">
    <property type="entry name" value="GH4_Enzyme_sf"/>
</dbReference>
<proteinExistence type="inferred from homology"/>
<feature type="domain" description="Glycosyl hydrolase family 4 C-terminal" evidence="13">
    <location>
        <begin position="195"/>
        <end position="414"/>
    </location>
</feature>
<keyword evidence="10" id="KW-0408">Iron</keyword>
<feature type="binding site" evidence="10">
    <location>
        <position position="170"/>
    </location>
    <ligand>
        <name>Mn(2+)</name>
        <dbReference type="ChEBI" id="CHEBI:29035"/>
    </ligand>
</feature>
<dbReference type="GO" id="GO:0016616">
    <property type="term" value="F:oxidoreductase activity, acting on the CH-OH group of donors, NAD or NADP as acceptor"/>
    <property type="evidence" value="ECO:0007669"/>
    <property type="project" value="InterPro"/>
</dbReference>
<evidence type="ECO:0000256" key="9">
    <source>
        <dbReference type="PIRSR" id="PIRSR601088-2"/>
    </source>
</evidence>
<dbReference type="GO" id="GO:0005975">
    <property type="term" value="P:carbohydrate metabolic process"/>
    <property type="evidence" value="ECO:0007669"/>
    <property type="project" value="InterPro"/>
</dbReference>
<comment type="caution">
    <text evidence="14">The sequence shown here is derived from an EMBL/GenBank/DDBJ whole genome shotgun (WGS) entry which is preliminary data.</text>
</comment>
<keyword evidence="5 12" id="KW-0520">NAD</keyword>
<dbReference type="NCBIfam" id="NF011657">
    <property type="entry name" value="PRK15076.1"/>
    <property type="match status" value="1"/>
</dbReference>
<dbReference type="Proteomes" id="UP000305887">
    <property type="component" value="Unassembled WGS sequence"/>
</dbReference>
<dbReference type="SUPFAM" id="SSF51735">
    <property type="entry name" value="NAD(P)-binding Rossmann-fold domains"/>
    <property type="match status" value="1"/>
</dbReference>
<keyword evidence="6 10" id="KW-0464">Manganese</keyword>
<dbReference type="CDD" id="cd05297">
    <property type="entry name" value="GH4_alpha_glucosidase_galactosidase"/>
    <property type="match status" value="1"/>
</dbReference>
<evidence type="ECO:0000256" key="3">
    <source>
        <dbReference type="ARBA" id="ARBA00022723"/>
    </source>
</evidence>
<feature type="binding site" evidence="10">
    <location>
        <position position="200"/>
    </location>
    <ligand>
        <name>Mn(2+)</name>
        <dbReference type="ChEBI" id="CHEBI:29035"/>
    </ligand>
</feature>
<dbReference type="Pfam" id="PF11975">
    <property type="entry name" value="Glyco_hydro_4C"/>
    <property type="match status" value="1"/>
</dbReference>
<organism evidence="14 15">
    <name type="scientific">Rubellimicrobium rubrum</name>
    <dbReference type="NCBI Taxonomy" id="2585369"/>
    <lineage>
        <taxon>Bacteria</taxon>
        <taxon>Pseudomonadati</taxon>
        <taxon>Pseudomonadota</taxon>
        <taxon>Alphaproteobacteria</taxon>
        <taxon>Rhodobacterales</taxon>
        <taxon>Roseobacteraceae</taxon>
        <taxon>Rubellimicrobium</taxon>
    </lineage>
</organism>
<evidence type="ECO:0000256" key="7">
    <source>
        <dbReference type="ARBA" id="ARBA00023277"/>
    </source>
</evidence>
<dbReference type="PANTHER" id="PTHR32092">
    <property type="entry name" value="6-PHOSPHO-BETA-GLUCOSIDASE-RELATED"/>
    <property type="match status" value="1"/>
</dbReference>
<sequence length="497" mass="55720">MTFKVCIIGAGSVGFTKKLVSDLLKVPEFEAVEFALTDINGHNLDMIAQIIRRIVEVNGLPAKVTATTDRRAALEGARYVMNVVRIGGLEAFADDIRIPLKYGVDQCVGDTICAGGILYGQRGIFAMMEFCKDIREVAETDALLLNYANPMAMMTWAAIDHGKVNTVGLCHGVQNGHRQIARALKVPMEELDIVCSGINHQTWYIDLRHKGRRIGKDELLAAFERHPVFSEQEKVRIDVLKRFGYYSTESNGHLSEYLPWYRKRREEITKWISMDEWIHGETGGYLRYTTENRNWFETDFPMFLEEAGKPLSEYERTDEHASHILEALETGRTYRGHFNVKNAGAITNLPPDCIIESPGFVDRFGINMVEGITLPLACAATCNVSVSVQRMSVEAAMTGDLDLLKQAVLHDPLVGAILNPEEVWQMVDEMVVAQEQWLPQYAHAVPAARERLRNPKVKTQDWSGAARLDVRSVDELRDARTRKAAAEGHGLGTKVMG</sequence>
<keyword evidence="8 12" id="KW-0326">Glycosidase</keyword>
<keyword evidence="4 12" id="KW-0378">Hydrolase</keyword>
<evidence type="ECO:0000256" key="4">
    <source>
        <dbReference type="ARBA" id="ARBA00022801"/>
    </source>
</evidence>
<dbReference type="PANTHER" id="PTHR32092:SF6">
    <property type="entry name" value="ALPHA-GALACTOSIDASE"/>
    <property type="match status" value="1"/>
</dbReference>
<dbReference type="GO" id="GO:0004553">
    <property type="term" value="F:hydrolase activity, hydrolyzing O-glycosyl compounds"/>
    <property type="evidence" value="ECO:0007669"/>
    <property type="project" value="InterPro"/>
</dbReference>
<dbReference type="InterPro" id="IPR022616">
    <property type="entry name" value="Glyco_hydro_4_C"/>
</dbReference>
<dbReference type="InterPro" id="IPR001088">
    <property type="entry name" value="Glyco_hydro_4"/>
</dbReference>
<keyword evidence="10" id="KW-0170">Cobalt</keyword>
<dbReference type="OrthoDB" id="9767022at2"/>
<feature type="binding site" evidence="9">
    <location>
        <position position="149"/>
    </location>
    <ligand>
        <name>substrate</name>
    </ligand>
</feature>
<evidence type="ECO:0000256" key="8">
    <source>
        <dbReference type="ARBA" id="ARBA00023295"/>
    </source>
</evidence>
<dbReference type="InterPro" id="IPR015955">
    <property type="entry name" value="Lactate_DH/Glyco_Ohase_4_C"/>
</dbReference>
<evidence type="ECO:0000256" key="1">
    <source>
        <dbReference type="ARBA" id="ARBA00001936"/>
    </source>
</evidence>
<dbReference type="PRINTS" id="PR00732">
    <property type="entry name" value="GLHYDRLASE4"/>
</dbReference>
<evidence type="ECO:0000256" key="12">
    <source>
        <dbReference type="RuleBase" id="RU361152"/>
    </source>
</evidence>
<dbReference type="AlphaFoldDB" id="A0A5C4MZD7"/>
<dbReference type="Gene3D" id="3.90.1820.10">
    <property type="entry name" value="AglA-like glucosidase"/>
    <property type="match status" value="1"/>
</dbReference>
<evidence type="ECO:0000313" key="15">
    <source>
        <dbReference type="Proteomes" id="UP000305887"/>
    </source>
</evidence>
<dbReference type="GO" id="GO:0046872">
    <property type="term" value="F:metal ion binding"/>
    <property type="evidence" value="ECO:0007669"/>
    <property type="project" value="UniProtKB-KW"/>
</dbReference>
<keyword evidence="7" id="KW-0119">Carbohydrate metabolism</keyword>
<dbReference type="InterPro" id="IPR036291">
    <property type="entry name" value="NAD(P)-bd_dom_sf"/>
</dbReference>
<feature type="site" description="Increases basicity of active site Tyr" evidence="11">
    <location>
        <position position="110"/>
    </location>
</feature>
<gene>
    <name evidence="14" type="ORF">FHG66_10185</name>
</gene>
<keyword evidence="3 10" id="KW-0479">Metal-binding</keyword>
<protein>
    <submittedName>
        <fullName evidence="14">Alpha-glucosidase/alpha-galactosidase</fullName>
    </submittedName>
</protein>
<comment type="similarity">
    <text evidence="2 12">Belongs to the glycosyl hydrolase 4 family.</text>
</comment>
<evidence type="ECO:0000256" key="2">
    <source>
        <dbReference type="ARBA" id="ARBA00010141"/>
    </source>
</evidence>
<evidence type="ECO:0000256" key="6">
    <source>
        <dbReference type="ARBA" id="ARBA00023211"/>
    </source>
</evidence>
<comment type="cofactor">
    <cofactor evidence="1">
        <name>Mn(2+)</name>
        <dbReference type="ChEBI" id="CHEBI:29035"/>
    </cofactor>
</comment>
<name>A0A5C4MZD7_9RHOB</name>
<dbReference type="EMBL" id="VDFU01000009">
    <property type="protein sequence ID" value="TNC49871.1"/>
    <property type="molecule type" value="Genomic_DNA"/>
</dbReference>
<keyword evidence="15" id="KW-1185">Reference proteome</keyword>
<accession>A0A5C4MZD7</accession>